<proteinExistence type="predicted"/>
<dbReference type="PANTHER" id="PTHR33978">
    <property type="entry name" value="SERINE/THREONINE-KINASE"/>
    <property type="match status" value="1"/>
</dbReference>
<dbReference type="EMBL" id="CAXHTB010000011">
    <property type="protein sequence ID" value="CAL0315359.1"/>
    <property type="molecule type" value="Genomic_DNA"/>
</dbReference>
<accession>A0AAV1X246</accession>
<dbReference type="Proteomes" id="UP001497480">
    <property type="component" value="Unassembled WGS sequence"/>
</dbReference>
<reference evidence="1 2" key="1">
    <citation type="submission" date="2024-03" db="EMBL/GenBank/DDBJ databases">
        <authorList>
            <person name="Martinez-Hernandez J."/>
        </authorList>
    </citation>
    <scope>NUCLEOTIDE SEQUENCE [LARGE SCALE GENOMIC DNA]</scope>
</reference>
<protein>
    <submittedName>
        <fullName evidence="1">Uncharacterized protein</fullName>
    </submittedName>
</protein>
<gene>
    <name evidence="1" type="ORF">LLUT_LOCUS16419</name>
</gene>
<comment type="caution">
    <text evidence="1">The sequence shown here is derived from an EMBL/GenBank/DDBJ whole genome shotgun (WGS) entry which is preliminary data.</text>
</comment>
<evidence type="ECO:0000313" key="2">
    <source>
        <dbReference type="Proteomes" id="UP001497480"/>
    </source>
</evidence>
<evidence type="ECO:0000313" key="1">
    <source>
        <dbReference type="EMBL" id="CAL0315359.1"/>
    </source>
</evidence>
<name>A0AAV1X246_LUPLU</name>
<keyword evidence="2" id="KW-1185">Reference proteome</keyword>
<sequence length="129" mass="14716">MRKSSKEFEYERDHVGAFSIWDCGSPLYDSHELVSLSHMVERHMMVWPYLGGSKEIITQHSDPHEVMISNPTKNTRGSSKLTGLSEFLEKIIGKKREVIIEGRVKRHKKTQSGLSSIYNRLVCGGKRVA</sequence>
<dbReference type="PANTHER" id="PTHR33978:SF18">
    <property type="entry name" value="OS01G0656300 PROTEIN"/>
    <property type="match status" value="1"/>
</dbReference>
<dbReference type="AlphaFoldDB" id="A0AAV1X246"/>
<organism evidence="1 2">
    <name type="scientific">Lupinus luteus</name>
    <name type="common">European yellow lupine</name>
    <dbReference type="NCBI Taxonomy" id="3873"/>
    <lineage>
        <taxon>Eukaryota</taxon>
        <taxon>Viridiplantae</taxon>
        <taxon>Streptophyta</taxon>
        <taxon>Embryophyta</taxon>
        <taxon>Tracheophyta</taxon>
        <taxon>Spermatophyta</taxon>
        <taxon>Magnoliopsida</taxon>
        <taxon>eudicotyledons</taxon>
        <taxon>Gunneridae</taxon>
        <taxon>Pentapetalae</taxon>
        <taxon>rosids</taxon>
        <taxon>fabids</taxon>
        <taxon>Fabales</taxon>
        <taxon>Fabaceae</taxon>
        <taxon>Papilionoideae</taxon>
        <taxon>50 kb inversion clade</taxon>
        <taxon>genistoids sensu lato</taxon>
        <taxon>core genistoids</taxon>
        <taxon>Genisteae</taxon>
        <taxon>Lupinus</taxon>
    </lineage>
</organism>